<dbReference type="InterPro" id="IPR048020">
    <property type="entry name" value="Transpos_IS3"/>
</dbReference>
<dbReference type="InterPro" id="IPR012337">
    <property type="entry name" value="RNaseH-like_sf"/>
</dbReference>
<dbReference type="NCBIfam" id="NF033516">
    <property type="entry name" value="transpos_IS3"/>
    <property type="match status" value="1"/>
</dbReference>
<dbReference type="Gene3D" id="3.30.420.10">
    <property type="entry name" value="Ribonuclease H-like superfamily/Ribonuclease H"/>
    <property type="match status" value="1"/>
</dbReference>
<dbReference type="SUPFAM" id="SSF53098">
    <property type="entry name" value="Ribonuclease H-like"/>
    <property type="match status" value="1"/>
</dbReference>
<organism evidence="4 5">
    <name type="scientific">Mycobacterium servetii</name>
    <dbReference type="NCBI Taxonomy" id="3237418"/>
    <lineage>
        <taxon>Bacteria</taxon>
        <taxon>Bacillati</taxon>
        <taxon>Actinomycetota</taxon>
        <taxon>Actinomycetes</taxon>
        <taxon>Mycobacteriales</taxon>
        <taxon>Mycobacteriaceae</taxon>
        <taxon>Mycobacterium</taxon>
    </lineage>
</organism>
<sequence length="384" mass="43588">MKNMAGRKKHSAEDVVRKLRRADELAAAGKTNEEIAAELEVSPATLYNWRRSYGGMDVDAAKELKELREQSSRLKRLLAEAELEKDALREVAKGKILSPDAKRRAVDMLKEVLGMSERLACKAVGLARSTYRRTPLAATPADPDALLRQWLRDYSAKHPCHGFRRAWAALRHDEHREVNKKKVHRLWKQEGLQRRVHSPRKRSGACTAPHVEADAPKVVWALDFQFDSTIDGKAVKIASMLDEHTRESLLNIVERSITAERLIAELERVFAAAGGPPKVLRMDNGPELISQALQQFCDGKVGLCYIPPGTPWNNGYIESFNNRLRRECLNRNHWTNLLEARVVIGDFKHEHNHRHRHSALGYLTPAEYAARCSHTHHPVTCEIN</sequence>
<proteinExistence type="predicted"/>
<protein>
    <submittedName>
        <fullName evidence="4">IS3 family transposase</fullName>
    </submittedName>
</protein>
<evidence type="ECO:0000259" key="3">
    <source>
        <dbReference type="PROSITE" id="PS50994"/>
    </source>
</evidence>
<dbReference type="InterPro" id="IPR025948">
    <property type="entry name" value="HTH-like_dom"/>
</dbReference>
<gene>
    <name evidence="4" type="ORF">AB8998_21855</name>
</gene>
<evidence type="ECO:0000313" key="5">
    <source>
        <dbReference type="Proteomes" id="UP001564760"/>
    </source>
</evidence>
<evidence type="ECO:0000313" key="4">
    <source>
        <dbReference type="EMBL" id="MEY8017440.1"/>
    </source>
</evidence>
<dbReference type="SUPFAM" id="SSF46689">
    <property type="entry name" value="Homeodomain-like"/>
    <property type="match status" value="1"/>
</dbReference>
<dbReference type="Proteomes" id="UP001564760">
    <property type="component" value="Unassembled WGS sequence"/>
</dbReference>
<feature type="domain" description="Integrase catalytic" evidence="3">
    <location>
        <begin position="212"/>
        <end position="373"/>
    </location>
</feature>
<dbReference type="InterPro" id="IPR036397">
    <property type="entry name" value="RNaseH_sf"/>
</dbReference>
<dbReference type="Pfam" id="PF00665">
    <property type="entry name" value="rve"/>
    <property type="match status" value="1"/>
</dbReference>
<feature type="coiled-coil region" evidence="2">
    <location>
        <begin position="60"/>
        <end position="91"/>
    </location>
</feature>
<dbReference type="Gene3D" id="1.10.10.60">
    <property type="entry name" value="Homeodomain-like"/>
    <property type="match status" value="1"/>
</dbReference>
<dbReference type="PANTHER" id="PTHR47515">
    <property type="entry name" value="LOW CALCIUM RESPONSE LOCUS PROTEIN T"/>
    <property type="match status" value="1"/>
</dbReference>
<dbReference type="PROSITE" id="PS50994">
    <property type="entry name" value="INTEGRASE"/>
    <property type="match status" value="1"/>
</dbReference>
<dbReference type="InterPro" id="IPR002514">
    <property type="entry name" value="Transposase_8"/>
</dbReference>
<dbReference type="EMBL" id="JBGEDP010000001">
    <property type="protein sequence ID" value="MEY8017440.1"/>
    <property type="molecule type" value="Genomic_DNA"/>
</dbReference>
<evidence type="ECO:0000256" key="2">
    <source>
        <dbReference type="SAM" id="Coils"/>
    </source>
</evidence>
<comment type="caution">
    <text evidence="4">The sequence shown here is derived from an EMBL/GenBank/DDBJ whole genome shotgun (WGS) entry which is preliminary data.</text>
</comment>
<dbReference type="Pfam" id="PF13276">
    <property type="entry name" value="HTH_21"/>
    <property type="match status" value="1"/>
</dbReference>
<comment type="function">
    <text evidence="1">Involved in the transposition of the insertion sequence.</text>
</comment>
<dbReference type="PANTHER" id="PTHR47515:SF1">
    <property type="entry name" value="BLR2054 PROTEIN"/>
    <property type="match status" value="1"/>
</dbReference>
<dbReference type="InterPro" id="IPR009057">
    <property type="entry name" value="Homeodomain-like_sf"/>
</dbReference>
<reference evidence="4 5" key="1">
    <citation type="submission" date="2024-08" db="EMBL/GenBank/DDBJ databases">
        <title>Mycobacterium servetensis sp. nov., a novel rapid-growing mycobacterial species recovered from a human patient in Zaragoza, Spain.</title>
        <authorList>
            <person name="Tristancho-Baro A.I."/>
            <person name="Buenestado-Serrano S."/>
            <person name="Garcia De Viedma D."/>
            <person name="Milagro-Beamonte A."/>
            <person name="Burillo N."/>
            <person name="Sanz S."/>
            <person name="Lopez-Calleja A.I."/>
            <person name="Penas-Utrilla D."/>
            <person name="Guardingo M."/>
            <person name="Garcia M.J."/>
            <person name="Vinuelas-Bayon J."/>
        </authorList>
    </citation>
    <scope>NUCLEOTIDE SEQUENCE [LARGE SCALE GENOMIC DNA]</scope>
    <source>
        <strain evidence="5">HUMS_12744610</strain>
    </source>
</reference>
<name>A0ABV4C5A0_9MYCO</name>
<keyword evidence="2" id="KW-0175">Coiled coil</keyword>
<dbReference type="Pfam" id="PF01527">
    <property type="entry name" value="HTH_Tnp_1"/>
    <property type="match status" value="1"/>
</dbReference>
<dbReference type="Pfam" id="PF13683">
    <property type="entry name" value="rve_3"/>
    <property type="match status" value="1"/>
</dbReference>
<evidence type="ECO:0000256" key="1">
    <source>
        <dbReference type="ARBA" id="ARBA00002286"/>
    </source>
</evidence>
<accession>A0ABV4C5A0</accession>
<keyword evidence="5" id="KW-1185">Reference proteome</keyword>
<dbReference type="InterPro" id="IPR001584">
    <property type="entry name" value="Integrase_cat-core"/>
</dbReference>